<dbReference type="Pfam" id="PF13618">
    <property type="entry name" value="Gluconate_2-dh3"/>
    <property type="match status" value="1"/>
</dbReference>
<dbReference type="InterPro" id="IPR027056">
    <property type="entry name" value="Gluconate_2DH_su3"/>
</dbReference>
<accession>A0ABM6JTQ4</accession>
<dbReference type="RefSeq" id="WP_051210571.1">
    <property type="nucleotide sequence ID" value="NZ_CP015108.1"/>
</dbReference>
<evidence type="ECO:0000313" key="1">
    <source>
        <dbReference type="EMBL" id="ARF13539.1"/>
    </source>
</evidence>
<organism evidence="1 2">
    <name type="scientific">Sporosarcina ureae</name>
    <dbReference type="NCBI Taxonomy" id="1571"/>
    <lineage>
        <taxon>Bacteria</taxon>
        <taxon>Bacillati</taxon>
        <taxon>Bacillota</taxon>
        <taxon>Bacilli</taxon>
        <taxon>Bacillales</taxon>
        <taxon>Caryophanaceae</taxon>
        <taxon>Sporosarcina</taxon>
    </lineage>
</organism>
<dbReference type="Proteomes" id="UP000192486">
    <property type="component" value="Chromosome"/>
</dbReference>
<name>A0ABM6JTQ4_SPOUR</name>
<reference evidence="1 2" key="1">
    <citation type="submission" date="2016-04" db="EMBL/GenBank/DDBJ databases">
        <title>Comparative Genomics and Epigenetics of Sporosarcina ureae.</title>
        <authorList>
            <person name="Oliver A.S."/>
            <person name="Cooper K.K."/>
        </authorList>
    </citation>
    <scope>NUCLEOTIDE SEQUENCE [LARGE SCALE GENOMIC DNA]</scope>
    <source>
        <strain evidence="1 2">S204</strain>
    </source>
</reference>
<protein>
    <submittedName>
        <fullName evidence="1">Uncharacterized protein</fullName>
    </submittedName>
</protein>
<evidence type="ECO:0000313" key="2">
    <source>
        <dbReference type="Proteomes" id="UP000192486"/>
    </source>
</evidence>
<keyword evidence="2" id="KW-1185">Reference proteome</keyword>
<sequence length="209" mass="23217">MADQQPPKDINGKPQHEQDMGRRIFLKNTGLVAGGLVGGSLFGGLISGGLDKKNEETPQNDSTKGIEVTQARQFFTRHQDFKVLNAATEIVFPEDELGPGAIKLGVPYYIDKQLAGRWGVNAYDYRHAPYAIDLKEVDQTAGPGGEQSILDRGMIFLLGLRKIDEESQKRFDVTFDQATEEQQIEIMTDVEANNVKMRGVKASEFFILL</sequence>
<proteinExistence type="predicted"/>
<gene>
    <name evidence="1" type="ORF">SporoS204_04810</name>
</gene>
<dbReference type="EMBL" id="CP015108">
    <property type="protein sequence ID" value="ARF13539.1"/>
    <property type="molecule type" value="Genomic_DNA"/>
</dbReference>